<dbReference type="Gene3D" id="3.40.50.720">
    <property type="entry name" value="NAD(P)-binding Rossmann-like Domain"/>
    <property type="match status" value="1"/>
</dbReference>
<dbReference type="GeneID" id="25734712"/>
<evidence type="ECO:0000256" key="4">
    <source>
        <dbReference type="ARBA" id="ARBA00022857"/>
    </source>
</evidence>
<evidence type="ECO:0000313" key="10">
    <source>
        <dbReference type="EMBL" id="KIZ06130.1"/>
    </source>
</evidence>
<sequence>MAPIPRDAKVYVAGHQGLVGGAIWRALQAAGFTNLVGRTRAELDLTDEAAVDAFYAAEKPEYVYVAAAKVGGILANNTYPADFLIDNLRIQTSVITGAHRAGVKKLLFLGSSCIYPKFAAQPMTEDSLLTGSLEPTNEWYAVAKIAGIKTCQALRKQHGFDAISVMPTNLYGPGDNFHPTNSHVMPALIRRFVEAKQAGVTQVTCWGTGNVYREFLHVDDLAAACLHLMEVYSDAGIVNIGTGVDVTIRELTEMVRAAVGWEGEIVWDTTKPDGTPRKLLDVSKLAGLGWRAAVPLDKGVRETVEWFVASQSKQELRL</sequence>
<dbReference type="HAMAP" id="MF_00956">
    <property type="entry name" value="GDP_fucose_synth"/>
    <property type="match status" value="1"/>
</dbReference>
<dbReference type="InterPro" id="IPR028614">
    <property type="entry name" value="GDP_fucose/colitose_synth"/>
</dbReference>
<keyword evidence="5" id="KW-0560">Oxidoreductase</keyword>
<dbReference type="RefSeq" id="XP_013905149.1">
    <property type="nucleotide sequence ID" value="XM_014049695.1"/>
</dbReference>
<keyword evidence="4" id="KW-0521">NADP</keyword>
<feature type="domain" description="NAD-dependent epimerase/dehydratase" evidence="9">
    <location>
        <begin position="10"/>
        <end position="241"/>
    </location>
</feature>
<comment type="catalytic activity">
    <reaction evidence="8">
        <text>GDP-beta-L-fucose + NADP(+) = GDP-4-dehydro-alpha-D-rhamnose + NADPH + H(+)</text>
        <dbReference type="Rhea" id="RHEA:18885"/>
        <dbReference type="ChEBI" id="CHEBI:15378"/>
        <dbReference type="ChEBI" id="CHEBI:57273"/>
        <dbReference type="ChEBI" id="CHEBI:57783"/>
        <dbReference type="ChEBI" id="CHEBI:57964"/>
        <dbReference type="ChEBI" id="CHEBI:58349"/>
        <dbReference type="EC" id="1.1.1.271"/>
    </reaction>
</comment>
<dbReference type="UniPathway" id="UPA00128">
    <property type="reaction ID" value="UER00191"/>
</dbReference>
<dbReference type="EC" id="1.1.1.271" evidence="3"/>
<evidence type="ECO:0000259" key="9">
    <source>
        <dbReference type="Pfam" id="PF01370"/>
    </source>
</evidence>
<evidence type="ECO:0000256" key="5">
    <source>
        <dbReference type="ARBA" id="ARBA00023002"/>
    </source>
</evidence>
<name>A0A0D2MUC0_9CHLO</name>
<dbReference type="InterPro" id="IPR001509">
    <property type="entry name" value="Epimerase_deHydtase"/>
</dbReference>
<dbReference type="Proteomes" id="UP000054498">
    <property type="component" value="Unassembled WGS sequence"/>
</dbReference>
<evidence type="ECO:0000256" key="8">
    <source>
        <dbReference type="ARBA" id="ARBA00051935"/>
    </source>
</evidence>
<dbReference type="STRING" id="145388.A0A0D2MUC0"/>
<dbReference type="CDD" id="cd05239">
    <property type="entry name" value="GDP_FS_SDR_e"/>
    <property type="match status" value="1"/>
</dbReference>
<reference evidence="10 11" key="1">
    <citation type="journal article" date="2013" name="BMC Genomics">
        <title>Reconstruction of the lipid metabolism for the microalga Monoraphidium neglectum from its genome sequence reveals characteristics suitable for biofuel production.</title>
        <authorList>
            <person name="Bogen C."/>
            <person name="Al-Dilaimi A."/>
            <person name="Albersmeier A."/>
            <person name="Wichmann J."/>
            <person name="Grundmann M."/>
            <person name="Rupp O."/>
            <person name="Lauersen K.J."/>
            <person name="Blifernez-Klassen O."/>
            <person name="Kalinowski J."/>
            <person name="Goesmann A."/>
            <person name="Mussgnug J.H."/>
            <person name="Kruse O."/>
        </authorList>
    </citation>
    <scope>NUCLEOTIDE SEQUENCE [LARGE SCALE GENOMIC DNA]</scope>
    <source>
        <strain evidence="10 11">SAG 48.87</strain>
    </source>
</reference>
<dbReference type="PANTHER" id="PTHR43238">
    <property type="entry name" value="GDP-L-FUCOSE SYNTHASE"/>
    <property type="match status" value="1"/>
</dbReference>
<dbReference type="AlphaFoldDB" id="A0A0D2MUC0"/>
<comment type="pathway">
    <text evidence="1">Nucleotide-sugar biosynthesis; GDP-L-fucose biosynthesis via de novo pathway; GDP-L-fucose from GDP-alpha-D-mannose: step 2/2.</text>
</comment>
<evidence type="ECO:0000256" key="3">
    <source>
        <dbReference type="ARBA" id="ARBA00012371"/>
    </source>
</evidence>
<dbReference type="PANTHER" id="PTHR43238:SF1">
    <property type="entry name" value="GDP-L-FUCOSE SYNTHASE"/>
    <property type="match status" value="1"/>
</dbReference>
<evidence type="ECO:0000256" key="7">
    <source>
        <dbReference type="ARBA" id="ARBA00023268"/>
    </source>
</evidence>
<gene>
    <name evidence="10" type="ORF">MNEG_1834</name>
</gene>
<protein>
    <recommendedName>
        <fullName evidence="3">GDP-L-fucose synthase</fullName>
        <ecNumber evidence="3">1.1.1.271</ecNumber>
    </recommendedName>
</protein>
<keyword evidence="7" id="KW-0511">Multifunctional enzyme</keyword>
<evidence type="ECO:0000256" key="6">
    <source>
        <dbReference type="ARBA" id="ARBA00023235"/>
    </source>
</evidence>
<dbReference type="Gene3D" id="3.90.25.10">
    <property type="entry name" value="UDP-galactose 4-epimerase, domain 1"/>
    <property type="match status" value="1"/>
</dbReference>
<comment type="similarity">
    <text evidence="2">Belongs to the NAD(P)-dependent epimerase/dehydratase family. Fucose synthase subfamily.</text>
</comment>
<dbReference type="FunFam" id="3.40.50.720:FF:000101">
    <property type="entry name" value="GDP-L-fucose synthase"/>
    <property type="match status" value="1"/>
</dbReference>
<keyword evidence="11" id="KW-1185">Reference proteome</keyword>
<dbReference type="GO" id="GO:0050577">
    <property type="term" value="F:GDP-L-fucose synthase activity"/>
    <property type="evidence" value="ECO:0007669"/>
    <property type="project" value="UniProtKB-EC"/>
</dbReference>
<dbReference type="GO" id="GO:0042351">
    <property type="term" value="P:'de novo' GDP-L-fucose biosynthetic process"/>
    <property type="evidence" value="ECO:0007669"/>
    <property type="project" value="UniProtKB-UniPathway"/>
</dbReference>
<evidence type="ECO:0000313" key="11">
    <source>
        <dbReference type="Proteomes" id="UP000054498"/>
    </source>
</evidence>
<dbReference type="OrthoDB" id="202470at2759"/>
<dbReference type="SUPFAM" id="SSF51735">
    <property type="entry name" value="NAD(P)-binding Rossmann-fold domains"/>
    <property type="match status" value="1"/>
</dbReference>
<dbReference type="KEGG" id="mng:MNEG_1834"/>
<dbReference type="Pfam" id="PF01370">
    <property type="entry name" value="Epimerase"/>
    <property type="match status" value="1"/>
</dbReference>
<organism evidence="10 11">
    <name type="scientific">Monoraphidium neglectum</name>
    <dbReference type="NCBI Taxonomy" id="145388"/>
    <lineage>
        <taxon>Eukaryota</taxon>
        <taxon>Viridiplantae</taxon>
        <taxon>Chlorophyta</taxon>
        <taxon>core chlorophytes</taxon>
        <taxon>Chlorophyceae</taxon>
        <taxon>CS clade</taxon>
        <taxon>Sphaeropleales</taxon>
        <taxon>Selenastraceae</taxon>
        <taxon>Monoraphidium</taxon>
    </lineage>
</organism>
<proteinExistence type="inferred from homology"/>
<dbReference type="InterPro" id="IPR036291">
    <property type="entry name" value="NAD(P)-bd_dom_sf"/>
</dbReference>
<evidence type="ECO:0000256" key="1">
    <source>
        <dbReference type="ARBA" id="ARBA00004883"/>
    </source>
</evidence>
<keyword evidence="6" id="KW-0413">Isomerase</keyword>
<dbReference type="GO" id="GO:0016853">
    <property type="term" value="F:isomerase activity"/>
    <property type="evidence" value="ECO:0007669"/>
    <property type="project" value="UniProtKB-KW"/>
</dbReference>
<accession>A0A0D2MUC0</accession>
<evidence type="ECO:0000256" key="2">
    <source>
        <dbReference type="ARBA" id="ARBA00005959"/>
    </source>
</evidence>
<dbReference type="EMBL" id="KK100411">
    <property type="protein sequence ID" value="KIZ06130.1"/>
    <property type="molecule type" value="Genomic_DNA"/>
</dbReference>